<keyword evidence="7" id="KW-1185">Reference proteome</keyword>
<dbReference type="InterPro" id="IPR036860">
    <property type="entry name" value="SH2_dom_sf"/>
</dbReference>
<sequence>VVQSSKPRLSIPCCSMVDVRSTTALEVPDKENTFLLQLDGAARYVIETRDAVQMRAWLGDLRNRLSVSAHLWPKHLMPPVSPCVRLKVCWRRPTSRVASSSAAGSFLFSDATAAEAVEHPLSECQWFHGTLSRLKAAQLVLAGGPASHGVFLVRQSETRRGEYVLTFNFQGKAKHLRLSLNEDGQCRVQHLWFQSIFDMLEHFRVHPIPLESGGASDVTLVSFVGAVRQPGTRVVRIHRFFDEFQSETSSRVDSAQAEVFDVLCAEVDPSKVASRGGAAVPRRRCRPEAALPCFL</sequence>
<protein>
    <submittedName>
        <fullName evidence="6">SH2B adaptor protein 1</fullName>
    </submittedName>
</protein>
<dbReference type="CDD" id="cd10346">
    <property type="entry name" value="SH2_SH2B_family"/>
    <property type="match status" value="1"/>
</dbReference>
<reference evidence="6" key="3">
    <citation type="submission" date="2025-09" db="UniProtKB">
        <authorList>
            <consortium name="Ensembl"/>
        </authorList>
    </citation>
    <scope>IDENTIFICATION</scope>
</reference>
<dbReference type="FunFam" id="3.30.505.10:FF:000008">
    <property type="entry name" value="SH2B adapter protein 1 isoform 2"/>
    <property type="match status" value="1"/>
</dbReference>
<dbReference type="PANTHER" id="PTHR10872">
    <property type="entry name" value="SH2B ADAPTER PROTEIN"/>
    <property type="match status" value="1"/>
</dbReference>
<dbReference type="InterPro" id="IPR030523">
    <property type="entry name" value="SH2B"/>
</dbReference>
<dbReference type="SMART" id="SM00252">
    <property type="entry name" value="SH2"/>
    <property type="match status" value="1"/>
</dbReference>
<dbReference type="InterPro" id="IPR000980">
    <property type="entry name" value="SH2"/>
</dbReference>
<dbReference type="GO" id="GO:0005886">
    <property type="term" value="C:plasma membrane"/>
    <property type="evidence" value="ECO:0007669"/>
    <property type="project" value="TreeGrafter"/>
</dbReference>
<reference evidence="6 7" key="1">
    <citation type="journal article" date="2011" name="Genome Biol. Evol.">
        <title>Integration of the genetic map and genome assembly of fugu facilitates insights into distinct features of genome evolution in teleosts and mammals.</title>
        <authorList>
            <person name="Kai W."/>
            <person name="Kikuchi K."/>
            <person name="Tohari S."/>
            <person name="Chew A.K."/>
            <person name="Tay A."/>
            <person name="Fujiwara A."/>
            <person name="Hosoya S."/>
            <person name="Suetake H."/>
            <person name="Naruse K."/>
            <person name="Brenner S."/>
            <person name="Suzuki Y."/>
            <person name="Venkatesh B."/>
        </authorList>
    </citation>
    <scope>NUCLEOTIDE SEQUENCE [LARGE SCALE GENOMIC DNA]</scope>
</reference>
<dbReference type="InterPro" id="IPR035057">
    <property type="entry name" value="SH2B1_SH2"/>
</dbReference>
<dbReference type="Gene3D" id="3.30.505.10">
    <property type="entry name" value="SH2 domain"/>
    <property type="match status" value="1"/>
</dbReference>
<dbReference type="Ensembl" id="ENSTRUT00000060767.1">
    <property type="protein sequence ID" value="ENSTRUP00000086195.1"/>
    <property type="gene ID" value="ENSTRUG00000032280.1"/>
</dbReference>
<evidence type="ECO:0000313" key="7">
    <source>
        <dbReference type="Proteomes" id="UP000005226"/>
    </source>
</evidence>
<accession>A0A674PKH0</accession>
<comment type="similarity">
    <text evidence="1">Belongs to the SH2B adapter family.</text>
</comment>
<evidence type="ECO:0000259" key="5">
    <source>
        <dbReference type="PROSITE" id="PS50001"/>
    </source>
</evidence>
<reference evidence="6" key="2">
    <citation type="submission" date="2025-08" db="UniProtKB">
        <authorList>
            <consortium name="Ensembl"/>
        </authorList>
    </citation>
    <scope>IDENTIFICATION</scope>
</reference>
<dbReference type="InterPro" id="IPR011993">
    <property type="entry name" value="PH-like_dom_sf"/>
</dbReference>
<dbReference type="PRINTS" id="PR00401">
    <property type="entry name" value="SH2DOMAIN"/>
</dbReference>
<evidence type="ECO:0000313" key="6">
    <source>
        <dbReference type="Ensembl" id="ENSTRUP00000086195.1"/>
    </source>
</evidence>
<dbReference type="GeneTree" id="ENSGT00950000183191"/>
<dbReference type="PANTHER" id="PTHR10872:SF3">
    <property type="entry name" value="SH2B ADAPTER PROTEIN 1"/>
    <property type="match status" value="1"/>
</dbReference>
<evidence type="ECO:0000256" key="2">
    <source>
        <dbReference type="ARBA" id="ARBA00022553"/>
    </source>
</evidence>
<dbReference type="Pfam" id="PF00017">
    <property type="entry name" value="SH2"/>
    <property type="match status" value="1"/>
</dbReference>
<dbReference type="PROSITE" id="PS50001">
    <property type="entry name" value="SH2"/>
    <property type="match status" value="1"/>
</dbReference>
<keyword evidence="2" id="KW-0597">Phosphoprotein</keyword>
<evidence type="ECO:0000256" key="1">
    <source>
        <dbReference type="ARBA" id="ARBA00010220"/>
    </source>
</evidence>
<organism evidence="6 7">
    <name type="scientific">Takifugu rubripes</name>
    <name type="common">Japanese pufferfish</name>
    <name type="synonym">Fugu rubripes</name>
    <dbReference type="NCBI Taxonomy" id="31033"/>
    <lineage>
        <taxon>Eukaryota</taxon>
        <taxon>Metazoa</taxon>
        <taxon>Chordata</taxon>
        <taxon>Craniata</taxon>
        <taxon>Vertebrata</taxon>
        <taxon>Euteleostomi</taxon>
        <taxon>Actinopterygii</taxon>
        <taxon>Neopterygii</taxon>
        <taxon>Teleostei</taxon>
        <taxon>Neoteleostei</taxon>
        <taxon>Acanthomorphata</taxon>
        <taxon>Eupercaria</taxon>
        <taxon>Tetraodontiformes</taxon>
        <taxon>Tetradontoidea</taxon>
        <taxon>Tetraodontidae</taxon>
        <taxon>Takifugu</taxon>
    </lineage>
</organism>
<dbReference type="GO" id="GO:0035556">
    <property type="term" value="P:intracellular signal transduction"/>
    <property type="evidence" value="ECO:0007669"/>
    <property type="project" value="TreeGrafter"/>
</dbReference>
<keyword evidence="3 4" id="KW-0727">SH2 domain</keyword>
<feature type="domain" description="SH2" evidence="5">
    <location>
        <begin position="126"/>
        <end position="224"/>
    </location>
</feature>
<name>A0A674PKH0_TAKRU</name>
<dbReference type="AlphaFoldDB" id="A0A674PKH0"/>
<proteinExistence type="inferred from homology"/>
<evidence type="ECO:0000256" key="4">
    <source>
        <dbReference type="PROSITE-ProRule" id="PRU00191"/>
    </source>
</evidence>
<dbReference type="SUPFAM" id="SSF55550">
    <property type="entry name" value="SH2 domain"/>
    <property type="match status" value="1"/>
</dbReference>
<dbReference type="Gene3D" id="2.30.29.30">
    <property type="entry name" value="Pleckstrin-homology domain (PH domain)/Phosphotyrosine-binding domain (PTB)"/>
    <property type="match status" value="1"/>
</dbReference>
<dbReference type="SUPFAM" id="SSF50729">
    <property type="entry name" value="PH domain-like"/>
    <property type="match status" value="1"/>
</dbReference>
<evidence type="ECO:0000256" key="3">
    <source>
        <dbReference type="ARBA" id="ARBA00022999"/>
    </source>
</evidence>
<dbReference type="Proteomes" id="UP000005226">
    <property type="component" value="Chromosome 5"/>
</dbReference>
<gene>
    <name evidence="6" type="primary">sh2b1</name>
</gene>
<dbReference type="GO" id="GO:0005068">
    <property type="term" value="F:transmembrane receptor protein tyrosine kinase adaptor activity"/>
    <property type="evidence" value="ECO:0007669"/>
    <property type="project" value="TreeGrafter"/>
</dbReference>